<keyword evidence="3" id="KW-1185">Reference proteome</keyword>
<protein>
    <submittedName>
        <fullName evidence="2">Uncharacterized protein</fullName>
    </submittedName>
</protein>
<feature type="coiled-coil region" evidence="1">
    <location>
        <begin position="44"/>
        <end position="71"/>
    </location>
</feature>
<dbReference type="AlphaFoldDB" id="A0A1R2BJ20"/>
<organism evidence="2 3">
    <name type="scientific">Stentor coeruleus</name>
    <dbReference type="NCBI Taxonomy" id="5963"/>
    <lineage>
        <taxon>Eukaryota</taxon>
        <taxon>Sar</taxon>
        <taxon>Alveolata</taxon>
        <taxon>Ciliophora</taxon>
        <taxon>Postciliodesmatophora</taxon>
        <taxon>Heterotrichea</taxon>
        <taxon>Heterotrichida</taxon>
        <taxon>Stentoridae</taxon>
        <taxon>Stentor</taxon>
    </lineage>
</organism>
<keyword evidence="1" id="KW-0175">Coiled coil</keyword>
<dbReference type="Proteomes" id="UP000187209">
    <property type="component" value="Unassembled WGS sequence"/>
</dbReference>
<reference evidence="2 3" key="1">
    <citation type="submission" date="2016-11" db="EMBL/GenBank/DDBJ databases">
        <title>The macronuclear genome of Stentor coeruleus: a giant cell with tiny introns.</title>
        <authorList>
            <person name="Slabodnick M."/>
            <person name="Ruby J.G."/>
            <person name="Reiff S.B."/>
            <person name="Swart E.C."/>
            <person name="Gosai S."/>
            <person name="Prabakaran S."/>
            <person name="Witkowska E."/>
            <person name="Larue G.E."/>
            <person name="Fisher S."/>
            <person name="Freeman R.M."/>
            <person name="Gunawardena J."/>
            <person name="Chu W."/>
            <person name="Stover N.A."/>
            <person name="Gregory B.D."/>
            <person name="Nowacki M."/>
            <person name="Derisi J."/>
            <person name="Roy S.W."/>
            <person name="Marshall W.F."/>
            <person name="Sood P."/>
        </authorList>
    </citation>
    <scope>NUCLEOTIDE SEQUENCE [LARGE SCALE GENOMIC DNA]</scope>
    <source>
        <strain evidence="2">WM001</strain>
    </source>
</reference>
<accession>A0A1R2BJ20</accession>
<evidence type="ECO:0000313" key="2">
    <source>
        <dbReference type="EMBL" id="OMJ76766.1"/>
    </source>
</evidence>
<proteinExistence type="predicted"/>
<comment type="caution">
    <text evidence="2">The sequence shown here is derived from an EMBL/GenBank/DDBJ whole genome shotgun (WGS) entry which is preliminary data.</text>
</comment>
<evidence type="ECO:0000313" key="3">
    <source>
        <dbReference type="Proteomes" id="UP000187209"/>
    </source>
</evidence>
<gene>
    <name evidence="2" type="ORF">SteCoe_23779</name>
</gene>
<dbReference type="EMBL" id="MPUH01000612">
    <property type="protein sequence ID" value="OMJ76766.1"/>
    <property type="molecule type" value="Genomic_DNA"/>
</dbReference>
<evidence type="ECO:0000256" key="1">
    <source>
        <dbReference type="SAM" id="Coils"/>
    </source>
</evidence>
<name>A0A1R2BJ20_9CILI</name>
<sequence>MDDSSVLIKDYILTIDSMRNKAGKLRSELSLIPGGDSGSEAEDIEGLKEIIDEIDQEIENLHAEISEINSAHLGLNIEEEWIKLKFPQ</sequence>